<evidence type="ECO:0000313" key="3">
    <source>
        <dbReference type="EMBL" id="EDV20035.1"/>
    </source>
</evidence>
<dbReference type="Gene3D" id="1.20.5.170">
    <property type="match status" value="1"/>
</dbReference>
<feature type="region of interest" description="Disordered" evidence="1">
    <location>
        <begin position="201"/>
        <end position="227"/>
    </location>
</feature>
<dbReference type="CTD" id="6758684"/>
<organism evidence="3 4">
    <name type="scientific">Trichoplax adhaerens</name>
    <name type="common">Trichoplax reptans</name>
    <dbReference type="NCBI Taxonomy" id="10228"/>
    <lineage>
        <taxon>Eukaryota</taxon>
        <taxon>Metazoa</taxon>
        <taxon>Placozoa</taxon>
        <taxon>Uniplacotomia</taxon>
        <taxon>Trichoplacea</taxon>
        <taxon>Trichoplacidae</taxon>
        <taxon>Trichoplax</taxon>
    </lineage>
</organism>
<name>B3SB25_TRIAD</name>
<dbReference type="GO" id="GO:0006357">
    <property type="term" value="P:regulation of transcription by RNA polymerase II"/>
    <property type="evidence" value="ECO:0000318"/>
    <property type="project" value="GO_Central"/>
</dbReference>
<sequence>MDSINNSNENFLDALYHDSDDDDDAIDKELCDLKSIIQDSGIHFEQFYDPAQTLIDWTDGLDEIDNIVHHRLHSIATSHKNPLQLQNEINNPLQNLVAYTEESYSDYSNFSIDNNWDINEPAATTIPDDNVQNIYLLQSNRDENSGRHSMDIIYETGIEHDPTASNVDGPINMGLSTDRNEIVNDIIYNLDISHDISHHLGYSHSKSDENSHQESHHSNYQCENEVDNGNDFQKNNFTSCSSYQSKNVDLLLRPSRHNDWTPNPQKLIKAGQDLNKLLSIMNNLTQKDVMNPGFQSQIRREKNKIASRICRLKKKQAYESNKIKLHGLEKEHDNISNILRTLKSELLNYQMNPPLASNLTWNKIITDIEQSCNPISNVAGRSSDYVREILRQVVQIKSEKE</sequence>
<dbReference type="KEGG" id="tad:TRIADDRAFT_61467"/>
<dbReference type="InterPro" id="IPR004827">
    <property type="entry name" value="bZIP"/>
</dbReference>
<proteinExistence type="predicted"/>
<dbReference type="InParanoid" id="B3SB25"/>
<accession>B3SB25</accession>
<gene>
    <name evidence="3" type="ORF">TRIADDRAFT_61467</name>
</gene>
<evidence type="ECO:0000313" key="4">
    <source>
        <dbReference type="Proteomes" id="UP000009022"/>
    </source>
</evidence>
<reference evidence="3 4" key="1">
    <citation type="journal article" date="2008" name="Nature">
        <title>The Trichoplax genome and the nature of placozoans.</title>
        <authorList>
            <person name="Srivastava M."/>
            <person name="Begovic E."/>
            <person name="Chapman J."/>
            <person name="Putnam N.H."/>
            <person name="Hellsten U."/>
            <person name="Kawashima T."/>
            <person name="Kuo A."/>
            <person name="Mitros T."/>
            <person name="Salamov A."/>
            <person name="Carpenter M.L."/>
            <person name="Signorovitch A.Y."/>
            <person name="Moreno M.A."/>
            <person name="Kamm K."/>
            <person name="Grimwood J."/>
            <person name="Schmutz J."/>
            <person name="Shapiro H."/>
            <person name="Grigoriev I.V."/>
            <person name="Buss L.W."/>
            <person name="Schierwater B."/>
            <person name="Dellaporta S.L."/>
            <person name="Rokhsar D.S."/>
        </authorList>
    </citation>
    <scope>NUCLEOTIDE SEQUENCE [LARGE SCALE GENOMIC DNA]</scope>
    <source>
        <strain evidence="3 4">Grell-BS-1999</strain>
    </source>
</reference>
<dbReference type="eggNOG" id="ENOG502QTAK">
    <property type="taxonomic scope" value="Eukaryota"/>
</dbReference>
<dbReference type="Proteomes" id="UP000009022">
    <property type="component" value="Unassembled WGS sequence"/>
</dbReference>
<dbReference type="GO" id="GO:0005634">
    <property type="term" value="C:nucleus"/>
    <property type="evidence" value="ECO:0000318"/>
    <property type="project" value="GO_Central"/>
</dbReference>
<dbReference type="OrthoDB" id="8931646at2759"/>
<dbReference type="EMBL" id="DS985263">
    <property type="protein sequence ID" value="EDV20035.1"/>
    <property type="molecule type" value="Genomic_DNA"/>
</dbReference>
<evidence type="ECO:0000259" key="2">
    <source>
        <dbReference type="Pfam" id="PF07716"/>
    </source>
</evidence>
<protein>
    <recommendedName>
        <fullName evidence="2">BZIP domain-containing protein</fullName>
    </recommendedName>
</protein>
<dbReference type="InterPro" id="IPR046347">
    <property type="entry name" value="bZIP_sf"/>
</dbReference>
<dbReference type="PANTHER" id="PTHR21552">
    <property type="entry name" value="ADULT RETINA PROTEIN"/>
    <property type="match status" value="1"/>
</dbReference>
<dbReference type="CDD" id="cd14809">
    <property type="entry name" value="bZIP_AUREO-like"/>
    <property type="match status" value="1"/>
</dbReference>
<dbReference type="GO" id="GO:0006986">
    <property type="term" value="P:response to unfolded protein"/>
    <property type="evidence" value="ECO:0007669"/>
    <property type="project" value="InterPro"/>
</dbReference>
<dbReference type="PANTHER" id="PTHR21552:SF2">
    <property type="entry name" value="CREB3 REGULATORY FACTOR"/>
    <property type="match status" value="1"/>
</dbReference>
<dbReference type="PhylomeDB" id="B3SB25"/>
<feature type="compositionally biased region" description="Basic and acidic residues" evidence="1">
    <location>
        <begin position="205"/>
        <end position="217"/>
    </location>
</feature>
<dbReference type="GO" id="GO:0000981">
    <property type="term" value="F:DNA-binding transcription factor activity, RNA polymerase II-specific"/>
    <property type="evidence" value="ECO:0000318"/>
    <property type="project" value="GO_Central"/>
</dbReference>
<dbReference type="SUPFAM" id="SSF57959">
    <property type="entry name" value="Leucine zipper domain"/>
    <property type="match status" value="1"/>
</dbReference>
<dbReference type="AlphaFoldDB" id="B3SB25"/>
<dbReference type="RefSeq" id="XP_002117419.1">
    <property type="nucleotide sequence ID" value="XM_002117383.1"/>
</dbReference>
<evidence type="ECO:0000256" key="1">
    <source>
        <dbReference type="SAM" id="MobiDB-lite"/>
    </source>
</evidence>
<dbReference type="Pfam" id="PF07716">
    <property type="entry name" value="bZIP_2"/>
    <property type="match status" value="1"/>
</dbReference>
<feature type="domain" description="BZIP" evidence="2">
    <location>
        <begin position="298"/>
        <end position="343"/>
    </location>
</feature>
<dbReference type="GeneID" id="6758684"/>
<dbReference type="InterPro" id="IPR039165">
    <property type="entry name" value="CREBRF"/>
</dbReference>
<dbReference type="STRING" id="10228.B3SB25"/>
<dbReference type="HOGENOM" id="CLU_687588_0_0_1"/>
<dbReference type="GO" id="GO:0000977">
    <property type="term" value="F:RNA polymerase II transcription regulatory region sequence-specific DNA binding"/>
    <property type="evidence" value="ECO:0000318"/>
    <property type="project" value="GO_Central"/>
</dbReference>
<keyword evidence="4" id="KW-1185">Reference proteome</keyword>